<evidence type="ECO:0000256" key="6">
    <source>
        <dbReference type="ARBA" id="ARBA00022692"/>
    </source>
</evidence>
<name>G0EHP2_PYRF1</name>
<evidence type="ECO:0000256" key="8">
    <source>
        <dbReference type="ARBA" id="ARBA00023133"/>
    </source>
</evidence>
<organism evidence="12 13">
    <name type="scientific">Pyrolobus fumarii (strain DSM 11204 / 1A)</name>
    <dbReference type="NCBI Taxonomy" id="694429"/>
    <lineage>
        <taxon>Archaea</taxon>
        <taxon>Thermoproteota</taxon>
        <taxon>Thermoprotei</taxon>
        <taxon>Desulfurococcales</taxon>
        <taxon>Pyrodictiaceae</taxon>
        <taxon>Pyrolobus</taxon>
    </lineage>
</organism>
<evidence type="ECO:0000256" key="2">
    <source>
        <dbReference type="ARBA" id="ARBA00004651"/>
    </source>
</evidence>
<feature type="transmembrane region" description="Helical" evidence="11">
    <location>
        <begin position="283"/>
        <end position="302"/>
    </location>
</feature>
<dbReference type="InterPro" id="IPR044878">
    <property type="entry name" value="UbiA_sf"/>
</dbReference>
<protein>
    <recommendedName>
        <fullName evidence="11">Protoheme IX farnesyltransferase</fullName>
        <ecNumber evidence="11">2.5.1.141</ecNumber>
    </recommendedName>
    <alternativeName>
        <fullName evidence="11">Heme B farnesyltransferase</fullName>
    </alternativeName>
    <alternativeName>
        <fullName evidence="11">Heme O synthase</fullName>
    </alternativeName>
</protein>
<keyword evidence="5 11" id="KW-0808">Transferase</keyword>
<evidence type="ECO:0000256" key="3">
    <source>
        <dbReference type="ARBA" id="ARBA00004919"/>
    </source>
</evidence>
<keyword evidence="7 11" id="KW-1133">Transmembrane helix</keyword>
<evidence type="ECO:0000256" key="10">
    <source>
        <dbReference type="ARBA" id="ARBA00047690"/>
    </source>
</evidence>
<dbReference type="CDD" id="cd13957">
    <property type="entry name" value="PT_UbiA_Cox10"/>
    <property type="match status" value="1"/>
</dbReference>
<dbReference type="Pfam" id="PF01040">
    <property type="entry name" value="UbiA"/>
    <property type="match status" value="1"/>
</dbReference>
<evidence type="ECO:0000256" key="7">
    <source>
        <dbReference type="ARBA" id="ARBA00022989"/>
    </source>
</evidence>
<dbReference type="STRING" id="694429.Pyrfu_1538"/>
<feature type="transmembrane region" description="Helical" evidence="11">
    <location>
        <begin position="182"/>
        <end position="203"/>
    </location>
</feature>
<dbReference type="Proteomes" id="UP000001037">
    <property type="component" value="Chromosome"/>
</dbReference>
<keyword evidence="6 11" id="KW-0812">Transmembrane</keyword>
<comment type="similarity">
    <text evidence="11">Belongs to the UbiA prenyltransferase family. Protoheme IX farnesyltransferase subfamily.</text>
</comment>
<comment type="similarity">
    <text evidence="4">In the C-terminal section; belongs to the UbiA prenyltransferase family. Protoheme IX farnesyltransferase subfamily.</text>
</comment>
<keyword evidence="8 11" id="KW-0350">Heme biosynthesis</keyword>
<dbReference type="RefSeq" id="WP_014027072.1">
    <property type="nucleotide sequence ID" value="NC_015931.1"/>
</dbReference>
<dbReference type="InterPro" id="IPR006369">
    <property type="entry name" value="Protohaem_IX_farnesylTrfase"/>
</dbReference>
<keyword evidence="13" id="KW-1185">Reference proteome</keyword>
<dbReference type="GO" id="GO:0005886">
    <property type="term" value="C:plasma membrane"/>
    <property type="evidence" value="ECO:0007669"/>
    <property type="project" value="UniProtKB-SubCell"/>
</dbReference>
<dbReference type="EC" id="2.5.1.141" evidence="11"/>
<dbReference type="InParanoid" id="G0EHP2"/>
<dbReference type="InterPro" id="IPR000537">
    <property type="entry name" value="UbiA_prenyltransferase"/>
</dbReference>
<dbReference type="InterPro" id="IPR030470">
    <property type="entry name" value="UbiA_prenylTrfase_CS"/>
</dbReference>
<keyword evidence="11" id="KW-1003">Cell membrane</keyword>
<evidence type="ECO:0000256" key="4">
    <source>
        <dbReference type="ARBA" id="ARBA00010223"/>
    </source>
</evidence>
<dbReference type="GO" id="GO:0008495">
    <property type="term" value="F:protoheme IX farnesyltransferase activity"/>
    <property type="evidence" value="ECO:0007669"/>
    <property type="project" value="UniProtKB-UniRule"/>
</dbReference>
<dbReference type="eggNOG" id="arCOG00479">
    <property type="taxonomic scope" value="Archaea"/>
</dbReference>
<feature type="transmembrane region" description="Helical" evidence="11">
    <location>
        <begin position="102"/>
        <end position="123"/>
    </location>
</feature>
<sequence length="303" mass="32740">MAIAVSCCKLEMRLMLARLGGHLAIVEALKLTKPLQTMMLLVGMYAGFYAGGGIVKPLWFHILIGLLGFLAIAATTAVNMVYDVDIDSIMERTRNRPLPRGVFSRQRVLILATITIVLTAITSCILVNVYYAAAIVIGYLSDIYAYTLLTKRHTWLSVFAGSIAGASPAVGGYAAARGYVDVDGLLIGALIVAWIPAHIWSLVIHYDEDYRRARIPMLPVIKGYRVGVVGSTLSIVLTVAIATAIYVRGLMSPEFYIAGVAAGSAAVLMLLRRCRPGSCIKTFRVVNMVLMLFLLGAVLSSIL</sequence>
<dbReference type="Gene3D" id="1.10.357.140">
    <property type="entry name" value="UbiA prenyltransferase"/>
    <property type="match status" value="1"/>
</dbReference>
<proteinExistence type="inferred from homology"/>
<dbReference type="HOGENOM" id="CLU_029631_0_2_2"/>
<feature type="transmembrane region" description="Helical" evidence="11">
    <location>
        <begin position="129"/>
        <end position="149"/>
    </location>
</feature>
<evidence type="ECO:0000256" key="9">
    <source>
        <dbReference type="ARBA" id="ARBA00023136"/>
    </source>
</evidence>
<comment type="miscellaneous">
    <text evidence="11">Carbon 2 of the heme B porphyrin ring is defined according to the Fischer nomenclature.</text>
</comment>
<dbReference type="GeneID" id="11138725"/>
<dbReference type="AlphaFoldDB" id="G0EHP2"/>
<evidence type="ECO:0000256" key="5">
    <source>
        <dbReference type="ARBA" id="ARBA00022679"/>
    </source>
</evidence>
<feature type="transmembrane region" description="Helical" evidence="11">
    <location>
        <begin position="156"/>
        <end position="176"/>
    </location>
</feature>
<accession>G0EHP2</accession>
<keyword evidence="9 11" id="KW-0472">Membrane</keyword>
<evidence type="ECO:0000256" key="1">
    <source>
        <dbReference type="ARBA" id="ARBA00004019"/>
    </source>
</evidence>
<comment type="subcellular location">
    <subcellularLocation>
        <location evidence="2 11">Cell membrane</location>
        <topology evidence="2 11">Multi-pass membrane protein</topology>
    </subcellularLocation>
</comment>
<feature type="transmembrane region" description="Helical" evidence="11">
    <location>
        <begin position="224"/>
        <end position="247"/>
    </location>
</feature>
<dbReference type="OrthoDB" id="15428at2157"/>
<dbReference type="EMBL" id="CP002838">
    <property type="protein sequence ID" value="AEM39395.1"/>
    <property type="molecule type" value="Genomic_DNA"/>
</dbReference>
<dbReference type="PROSITE" id="PS00943">
    <property type="entry name" value="UBIA"/>
    <property type="match status" value="1"/>
</dbReference>
<reference evidence="12 13" key="1">
    <citation type="journal article" date="2011" name="Stand. Genomic Sci.">
        <title>Complete genome sequence of the hyperthermophilic chemolithoautotroph Pyrolobus fumarii type strain (1A).</title>
        <authorList>
            <person name="Anderson I."/>
            <person name="Goker M."/>
            <person name="Nolan M."/>
            <person name="Lucas S."/>
            <person name="Hammon N."/>
            <person name="Deshpande S."/>
            <person name="Cheng J.F."/>
            <person name="Tapia R."/>
            <person name="Han C."/>
            <person name="Goodwin L."/>
            <person name="Pitluck S."/>
            <person name="Huntemann M."/>
            <person name="Liolios K."/>
            <person name="Ivanova N."/>
            <person name="Pagani I."/>
            <person name="Mavromatis K."/>
            <person name="Ovchinikova G."/>
            <person name="Pati A."/>
            <person name="Chen A."/>
            <person name="Palaniappan K."/>
            <person name="Land M."/>
            <person name="Hauser L."/>
            <person name="Brambilla E.M."/>
            <person name="Huber H."/>
            <person name="Yasawong M."/>
            <person name="Rohde M."/>
            <person name="Spring S."/>
            <person name="Abt B."/>
            <person name="Sikorski J."/>
            <person name="Wirth R."/>
            <person name="Detter J.C."/>
            <person name="Woyke T."/>
            <person name="Bristow J."/>
            <person name="Eisen J.A."/>
            <person name="Markowitz V."/>
            <person name="Hugenholtz P."/>
            <person name="Kyrpides N.C."/>
            <person name="Klenk H.P."/>
            <person name="Lapidus A."/>
        </authorList>
    </citation>
    <scope>NUCLEOTIDE SEQUENCE [LARGE SCALE GENOMIC DNA]</scope>
    <source>
        <strain evidence="13">DSM 11204 / 1A</strain>
    </source>
</reference>
<dbReference type="KEGG" id="pfm:Pyrfu_1538"/>
<gene>
    <name evidence="11" type="primary">ctaB</name>
    <name evidence="12" type="ordered locus">Pyrfu_1538</name>
</gene>
<dbReference type="GO" id="GO:0048034">
    <property type="term" value="P:heme O biosynthetic process"/>
    <property type="evidence" value="ECO:0007669"/>
    <property type="project" value="UniProtKB-UniRule"/>
</dbReference>
<dbReference type="UniPathway" id="UPA00834">
    <property type="reaction ID" value="UER00712"/>
</dbReference>
<dbReference type="PANTHER" id="PTHR43448">
    <property type="entry name" value="PROTOHEME IX FARNESYLTRANSFERASE, MITOCHONDRIAL"/>
    <property type="match status" value="1"/>
</dbReference>
<comment type="pathway">
    <text evidence="3 11">Porphyrin-containing compound metabolism; heme O biosynthesis; heme O from protoheme: step 1/1.</text>
</comment>
<comment type="catalytic activity">
    <reaction evidence="10 11">
        <text>heme b + (2E,6E)-farnesyl diphosphate + H2O = Fe(II)-heme o + diphosphate</text>
        <dbReference type="Rhea" id="RHEA:28070"/>
        <dbReference type="ChEBI" id="CHEBI:15377"/>
        <dbReference type="ChEBI" id="CHEBI:33019"/>
        <dbReference type="ChEBI" id="CHEBI:60344"/>
        <dbReference type="ChEBI" id="CHEBI:60530"/>
        <dbReference type="ChEBI" id="CHEBI:175763"/>
        <dbReference type="EC" id="2.5.1.141"/>
    </reaction>
</comment>
<feature type="transmembrane region" description="Helical" evidence="11">
    <location>
        <begin position="35"/>
        <end position="52"/>
    </location>
</feature>
<feature type="transmembrane region" description="Helical" evidence="11">
    <location>
        <begin position="253"/>
        <end position="271"/>
    </location>
</feature>
<dbReference type="FunCoup" id="G0EHP2">
    <property type="interactions" value="187"/>
</dbReference>
<evidence type="ECO:0000313" key="12">
    <source>
        <dbReference type="EMBL" id="AEM39395.1"/>
    </source>
</evidence>
<feature type="transmembrane region" description="Helical" evidence="11">
    <location>
        <begin position="58"/>
        <end position="82"/>
    </location>
</feature>
<evidence type="ECO:0000256" key="11">
    <source>
        <dbReference type="HAMAP-Rule" id="MF_00154"/>
    </source>
</evidence>
<dbReference type="HAMAP" id="MF_00154">
    <property type="entry name" value="CyoE_CtaB"/>
    <property type="match status" value="1"/>
</dbReference>
<dbReference type="PANTHER" id="PTHR43448:SF2">
    <property type="entry name" value="PROTOHEME IX FARNESYLTRANSFERASE, MITOCHONDRIAL"/>
    <property type="match status" value="1"/>
</dbReference>
<comment type="function">
    <text evidence="1 11">Converts heme B (protoheme IX) to heme O by substitution of the vinyl group on carbon 2 of heme B porphyrin ring with a hydroxyethyl farnesyl side group.</text>
</comment>
<evidence type="ECO:0000313" key="13">
    <source>
        <dbReference type="Proteomes" id="UP000001037"/>
    </source>
</evidence>